<gene>
    <name evidence="6" type="ORF">KUTeg_004740</name>
</gene>
<keyword evidence="7" id="KW-1185">Reference proteome</keyword>
<evidence type="ECO:0000259" key="4">
    <source>
        <dbReference type="Pfam" id="PF00004"/>
    </source>
</evidence>
<reference evidence="6 7" key="1">
    <citation type="submission" date="2022-12" db="EMBL/GenBank/DDBJ databases">
        <title>Chromosome-level genome of Tegillarca granosa.</title>
        <authorList>
            <person name="Kim J."/>
        </authorList>
    </citation>
    <scope>NUCLEOTIDE SEQUENCE [LARGE SCALE GENOMIC DNA]</scope>
    <source>
        <strain evidence="6">Teg-2019</strain>
        <tissue evidence="6">Adductor muscle</tissue>
    </source>
</reference>
<dbReference type="InterPro" id="IPR003959">
    <property type="entry name" value="ATPase_AAA_core"/>
</dbReference>
<evidence type="ECO:0000313" key="6">
    <source>
        <dbReference type="EMBL" id="KAJ8316836.1"/>
    </source>
</evidence>
<dbReference type="PANTHER" id="PTHR23074:SF83">
    <property type="entry name" value="VACUOLAR PROTEIN SORTING-ASSOCIATED PROTEIN 4A"/>
    <property type="match status" value="1"/>
</dbReference>
<sequence length="130" mass="14583">MFLSRTKEETTESDDIEKILGSSNRDLGPILVYGAPGCGKTILVRSAGSQLQKSKFIHVSCSDLISKWMNKGHRFTGADISVMVRDGLMGPIRRIQNATHFCKDDFLEAVNNTRPSVSEEEIKKFLQFME</sequence>
<feature type="domain" description="Spastin/Vps4 C-terminal" evidence="5">
    <location>
        <begin position="103"/>
        <end position="129"/>
    </location>
</feature>
<dbReference type="Gene3D" id="3.40.50.300">
    <property type="entry name" value="P-loop containing nucleotide triphosphate hydrolases"/>
    <property type="match status" value="2"/>
</dbReference>
<proteinExistence type="inferred from homology"/>
<comment type="caution">
    <text evidence="6">The sequence shown here is derived from an EMBL/GenBank/DDBJ whole genome shotgun (WGS) entry which is preliminary data.</text>
</comment>
<dbReference type="Pfam" id="PF09336">
    <property type="entry name" value="Vps4_C"/>
    <property type="match status" value="1"/>
</dbReference>
<comment type="similarity">
    <text evidence="1">Belongs to the AAA ATPase family.</text>
</comment>
<evidence type="ECO:0000256" key="3">
    <source>
        <dbReference type="ARBA" id="ARBA00022840"/>
    </source>
</evidence>
<keyword evidence="2" id="KW-0547">Nucleotide-binding</keyword>
<dbReference type="InterPro" id="IPR027417">
    <property type="entry name" value="P-loop_NTPase"/>
</dbReference>
<evidence type="ECO:0000256" key="1">
    <source>
        <dbReference type="ARBA" id="ARBA00006914"/>
    </source>
</evidence>
<name>A0ABQ9FHP7_TEGGR</name>
<keyword evidence="3" id="KW-0067">ATP-binding</keyword>
<evidence type="ECO:0000313" key="7">
    <source>
        <dbReference type="Proteomes" id="UP001217089"/>
    </source>
</evidence>
<accession>A0ABQ9FHP7</accession>
<dbReference type="Gene3D" id="1.10.8.60">
    <property type="match status" value="1"/>
</dbReference>
<dbReference type="Pfam" id="PF00004">
    <property type="entry name" value="AAA"/>
    <property type="match status" value="1"/>
</dbReference>
<dbReference type="Proteomes" id="UP001217089">
    <property type="component" value="Unassembled WGS sequence"/>
</dbReference>
<dbReference type="PANTHER" id="PTHR23074">
    <property type="entry name" value="AAA DOMAIN-CONTAINING"/>
    <property type="match status" value="1"/>
</dbReference>
<dbReference type="InterPro" id="IPR050304">
    <property type="entry name" value="MT-severing_AAA_ATPase"/>
</dbReference>
<evidence type="ECO:0000259" key="5">
    <source>
        <dbReference type="Pfam" id="PF09336"/>
    </source>
</evidence>
<dbReference type="SUPFAM" id="SSF52540">
    <property type="entry name" value="P-loop containing nucleoside triphosphate hydrolases"/>
    <property type="match status" value="1"/>
</dbReference>
<dbReference type="EMBL" id="JARBDR010000246">
    <property type="protein sequence ID" value="KAJ8316836.1"/>
    <property type="molecule type" value="Genomic_DNA"/>
</dbReference>
<dbReference type="InterPro" id="IPR015415">
    <property type="entry name" value="Spast_Vps4_C"/>
</dbReference>
<organism evidence="6 7">
    <name type="scientific">Tegillarca granosa</name>
    <name type="common">Malaysian cockle</name>
    <name type="synonym">Anadara granosa</name>
    <dbReference type="NCBI Taxonomy" id="220873"/>
    <lineage>
        <taxon>Eukaryota</taxon>
        <taxon>Metazoa</taxon>
        <taxon>Spiralia</taxon>
        <taxon>Lophotrochozoa</taxon>
        <taxon>Mollusca</taxon>
        <taxon>Bivalvia</taxon>
        <taxon>Autobranchia</taxon>
        <taxon>Pteriomorphia</taxon>
        <taxon>Arcoida</taxon>
        <taxon>Arcoidea</taxon>
        <taxon>Arcidae</taxon>
        <taxon>Tegillarca</taxon>
    </lineage>
</organism>
<protein>
    <recommendedName>
        <fullName evidence="8">ATPase AAA-type core domain-containing protein</fullName>
    </recommendedName>
</protein>
<evidence type="ECO:0000256" key="2">
    <source>
        <dbReference type="ARBA" id="ARBA00022741"/>
    </source>
</evidence>
<feature type="domain" description="ATPase AAA-type core" evidence="4">
    <location>
        <begin position="30"/>
        <end position="73"/>
    </location>
</feature>
<evidence type="ECO:0008006" key="8">
    <source>
        <dbReference type="Google" id="ProtNLM"/>
    </source>
</evidence>